<evidence type="ECO:0000256" key="7">
    <source>
        <dbReference type="ARBA" id="ARBA00022679"/>
    </source>
</evidence>
<feature type="transmembrane region" description="Helical" evidence="10">
    <location>
        <begin position="7"/>
        <end position="35"/>
    </location>
</feature>
<keyword evidence="9" id="KW-0594">Phospholipid biosynthesis</keyword>
<dbReference type="GO" id="GO:0003841">
    <property type="term" value="F:1-acylglycerol-3-phosphate O-acyltransferase activity"/>
    <property type="evidence" value="ECO:0007669"/>
    <property type="project" value="UniProtKB-UniRule"/>
</dbReference>
<proteinExistence type="inferred from homology"/>
<name>A8ZW69_DESOH</name>
<comment type="similarity">
    <text evidence="4 9">Belongs to the 1-acyl-sn-glycerol-3-phosphate acyltransferase family.</text>
</comment>
<organism evidence="12 13">
    <name type="scientific">Desulfosudis oleivorans (strain DSM 6200 / JCM 39069 / Hxd3)</name>
    <name type="common">Desulfococcus oleovorans</name>
    <dbReference type="NCBI Taxonomy" id="96561"/>
    <lineage>
        <taxon>Bacteria</taxon>
        <taxon>Pseudomonadati</taxon>
        <taxon>Thermodesulfobacteriota</taxon>
        <taxon>Desulfobacteria</taxon>
        <taxon>Desulfobacterales</taxon>
        <taxon>Desulfosudaceae</taxon>
        <taxon>Desulfosudis</taxon>
    </lineage>
</organism>
<dbReference type="CDD" id="cd07989">
    <property type="entry name" value="LPLAT_AGPAT-like"/>
    <property type="match status" value="1"/>
</dbReference>
<dbReference type="KEGG" id="dol:Dole_2499"/>
<dbReference type="STRING" id="96561.Dole_2499"/>
<dbReference type="SUPFAM" id="SSF69593">
    <property type="entry name" value="Glycerol-3-phosphate (1)-acyltransferase"/>
    <property type="match status" value="1"/>
</dbReference>
<keyword evidence="9" id="KW-1208">Phospholipid metabolism</keyword>
<evidence type="ECO:0000256" key="3">
    <source>
        <dbReference type="ARBA" id="ARBA00005189"/>
    </source>
</evidence>
<dbReference type="InterPro" id="IPR004552">
    <property type="entry name" value="AGP_acyltrans"/>
</dbReference>
<keyword evidence="9" id="KW-0443">Lipid metabolism</keyword>
<feature type="transmembrane region" description="Helical" evidence="10">
    <location>
        <begin position="41"/>
        <end position="63"/>
    </location>
</feature>
<evidence type="ECO:0000256" key="5">
    <source>
        <dbReference type="ARBA" id="ARBA00013211"/>
    </source>
</evidence>
<dbReference type="GO" id="GO:0006654">
    <property type="term" value="P:phosphatidic acid biosynthetic process"/>
    <property type="evidence" value="ECO:0007669"/>
    <property type="project" value="TreeGrafter"/>
</dbReference>
<dbReference type="HOGENOM" id="CLU_027938_6_2_7"/>
<evidence type="ECO:0000256" key="10">
    <source>
        <dbReference type="SAM" id="Phobius"/>
    </source>
</evidence>
<protein>
    <recommendedName>
        <fullName evidence="6 9">1-acyl-sn-glycerol-3-phosphate acyltransferase</fullName>
        <ecNumber evidence="5 9">2.3.1.51</ecNumber>
    </recommendedName>
</protein>
<keyword evidence="10" id="KW-0812">Transmembrane</keyword>
<evidence type="ECO:0000256" key="4">
    <source>
        <dbReference type="ARBA" id="ARBA00008655"/>
    </source>
</evidence>
<dbReference type="EC" id="2.3.1.51" evidence="5 9"/>
<dbReference type="NCBIfam" id="TIGR00530">
    <property type="entry name" value="AGP_acyltrn"/>
    <property type="match status" value="1"/>
</dbReference>
<evidence type="ECO:0000256" key="6">
    <source>
        <dbReference type="ARBA" id="ARBA00016139"/>
    </source>
</evidence>
<dbReference type="GO" id="GO:0016020">
    <property type="term" value="C:membrane"/>
    <property type="evidence" value="ECO:0007669"/>
    <property type="project" value="InterPro"/>
</dbReference>
<keyword evidence="10" id="KW-0472">Membrane</keyword>
<evidence type="ECO:0000256" key="8">
    <source>
        <dbReference type="ARBA" id="ARBA00023315"/>
    </source>
</evidence>
<dbReference type="Pfam" id="PF01553">
    <property type="entry name" value="Acyltransferase"/>
    <property type="match status" value="1"/>
</dbReference>
<evidence type="ECO:0000256" key="1">
    <source>
        <dbReference type="ARBA" id="ARBA00001141"/>
    </source>
</evidence>
<dbReference type="Proteomes" id="UP000008561">
    <property type="component" value="Chromosome"/>
</dbReference>
<keyword evidence="10" id="KW-1133">Transmembrane helix</keyword>
<dbReference type="GO" id="GO:0016024">
    <property type="term" value="P:CDP-diacylglycerol biosynthetic process"/>
    <property type="evidence" value="ECO:0007669"/>
    <property type="project" value="UniProtKB-UniPathway"/>
</dbReference>
<dbReference type="InterPro" id="IPR002123">
    <property type="entry name" value="Plipid/glycerol_acylTrfase"/>
</dbReference>
<dbReference type="PANTHER" id="PTHR10434">
    <property type="entry name" value="1-ACYL-SN-GLYCEROL-3-PHOSPHATE ACYLTRANSFERASE"/>
    <property type="match status" value="1"/>
</dbReference>
<keyword evidence="13" id="KW-1185">Reference proteome</keyword>
<dbReference type="RefSeq" id="WP_012175915.1">
    <property type="nucleotide sequence ID" value="NC_009943.1"/>
</dbReference>
<feature type="domain" description="Phospholipid/glycerol acyltransferase" evidence="11">
    <location>
        <begin position="76"/>
        <end position="189"/>
    </location>
</feature>
<keyword evidence="9" id="KW-0444">Lipid biosynthesis</keyword>
<comment type="pathway">
    <text evidence="2">Phospholipid metabolism; CDP-diacylglycerol biosynthesis; CDP-diacylglycerol from sn-glycerol 3-phosphate: step 2/3.</text>
</comment>
<evidence type="ECO:0000313" key="13">
    <source>
        <dbReference type="Proteomes" id="UP000008561"/>
    </source>
</evidence>
<reference evidence="12 13" key="1">
    <citation type="submission" date="2007-10" db="EMBL/GenBank/DDBJ databases">
        <title>Complete sequence of Desulfococcus oleovorans Hxd3.</title>
        <authorList>
            <consortium name="US DOE Joint Genome Institute"/>
            <person name="Copeland A."/>
            <person name="Lucas S."/>
            <person name="Lapidus A."/>
            <person name="Barry K."/>
            <person name="Glavina del Rio T."/>
            <person name="Dalin E."/>
            <person name="Tice H."/>
            <person name="Pitluck S."/>
            <person name="Kiss H."/>
            <person name="Brettin T."/>
            <person name="Bruce D."/>
            <person name="Detter J.C."/>
            <person name="Han C."/>
            <person name="Schmutz J."/>
            <person name="Larimer F."/>
            <person name="Land M."/>
            <person name="Hauser L."/>
            <person name="Kyrpides N."/>
            <person name="Kim E."/>
            <person name="Wawrik B."/>
            <person name="Richardson P."/>
        </authorList>
    </citation>
    <scope>NUCLEOTIDE SEQUENCE [LARGE SCALE GENOMIC DNA]</scope>
    <source>
        <strain evidence="13">DSM 6200 / JCM 39069 / Hxd3</strain>
    </source>
</reference>
<keyword evidence="7 9" id="KW-0808">Transferase</keyword>
<dbReference type="UniPathway" id="UPA00557">
    <property type="reaction ID" value="UER00613"/>
</dbReference>
<evidence type="ECO:0000313" key="12">
    <source>
        <dbReference type="EMBL" id="ABW68303.1"/>
    </source>
</evidence>
<dbReference type="EMBL" id="CP000859">
    <property type="protein sequence ID" value="ABW68303.1"/>
    <property type="molecule type" value="Genomic_DNA"/>
</dbReference>
<gene>
    <name evidence="12" type="ordered locus">Dole_2499</name>
</gene>
<accession>A8ZW69</accession>
<evidence type="ECO:0000256" key="9">
    <source>
        <dbReference type="RuleBase" id="RU361267"/>
    </source>
</evidence>
<comment type="domain">
    <text evidence="9">The HXXXXD motif is essential for acyltransferase activity and may constitute the binding site for the phosphate moiety of the glycerol-3-phosphate.</text>
</comment>
<comment type="catalytic activity">
    <reaction evidence="1 9">
        <text>a 1-acyl-sn-glycero-3-phosphate + an acyl-CoA = a 1,2-diacyl-sn-glycero-3-phosphate + CoA</text>
        <dbReference type="Rhea" id="RHEA:19709"/>
        <dbReference type="ChEBI" id="CHEBI:57287"/>
        <dbReference type="ChEBI" id="CHEBI:57970"/>
        <dbReference type="ChEBI" id="CHEBI:58342"/>
        <dbReference type="ChEBI" id="CHEBI:58608"/>
        <dbReference type="EC" id="2.3.1.51"/>
    </reaction>
</comment>
<dbReference type="PANTHER" id="PTHR10434:SF11">
    <property type="entry name" value="1-ACYL-SN-GLYCEROL-3-PHOSPHATE ACYLTRANSFERASE"/>
    <property type="match status" value="1"/>
</dbReference>
<evidence type="ECO:0000256" key="2">
    <source>
        <dbReference type="ARBA" id="ARBA00004728"/>
    </source>
</evidence>
<comment type="pathway">
    <text evidence="3">Lipid metabolism.</text>
</comment>
<dbReference type="SMART" id="SM00563">
    <property type="entry name" value="PlsC"/>
    <property type="match status" value="1"/>
</dbReference>
<dbReference type="OrthoDB" id="9809618at2"/>
<keyword evidence="8 9" id="KW-0012">Acyltransferase</keyword>
<sequence>MFNRTISWLFIAFIGVTCAILYFVALAIWLVTVLFDRRLVILHWFTCLWGSLYIWVMPAWSVTVSGREKIPRKGSRVIVSNHQSQLDILVCFTLFFHYKWVSKIEMFKVPFIGWNMTLNRYIRLRRGDKESILQMLADAEKALNQGSSVFFFPEGTRSWDGQVKAFKPGAFHLAKKLKKPILPIAINGTTHALPKKSMNFHGWHKIQVTILDEIPYAEFADLSDEQTAEMVRARIIPHVKEHKV</sequence>
<evidence type="ECO:0000259" key="11">
    <source>
        <dbReference type="SMART" id="SM00563"/>
    </source>
</evidence>
<dbReference type="eggNOG" id="COG0204">
    <property type="taxonomic scope" value="Bacteria"/>
</dbReference>
<dbReference type="AlphaFoldDB" id="A8ZW69"/>